<name>A0AAV0C371_9ASTE</name>
<proteinExistence type="predicted"/>
<comment type="caution">
    <text evidence="1">The sequence shown here is derived from an EMBL/GenBank/DDBJ whole genome shotgun (WGS) entry which is preliminary data.</text>
</comment>
<sequence length="82" mass="9902">MKLTEAEYKDMRCKRELYDLIKKRAEEDDGKNEYRIPDAYDLEGGVNQEQRFAVALQRYRDRDANDKMNPFAEQEAWEDHQI</sequence>
<organism evidence="1 2">
    <name type="scientific">Cuscuta epithymum</name>
    <dbReference type="NCBI Taxonomy" id="186058"/>
    <lineage>
        <taxon>Eukaryota</taxon>
        <taxon>Viridiplantae</taxon>
        <taxon>Streptophyta</taxon>
        <taxon>Embryophyta</taxon>
        <taxon>Tracheophyta</taxon>
        <taxon>Spermatophyta</taxon>
        <taxon>Magnoliopsida</taxon>
        <taxon>eudicotyledons</taxon>
        <taxon>Gunneridae</taxon>
        <taxon>Pentapetalae</taxon>
        <taxon>asterids</taxon>
        <taxon>lamiids</taxon>
        <taxon>Solanales</taxon>
        <taxon>Convolvulaceae</taxon>
        <taxon>Cuscuteae</taxon>
        <taxon>Cuscuta</taxon>
        <taxon>Cuscuta subgen. Cuscuta</taxon>
    </lineage>
</organism>
<dbReference type="AlphaFoldDB" id="A0AAV0C371"/>
<protein>
    <submittedName>
        <fullName evidence="1">Uncharacterized protein</fullName>
    </submittedName>
</protein>
<dbReference type="Proteomes" id="UP001152523">
    <property type="component" value="Unassembled WGS sequence"/>
</dbReference>
<evidence type="ECO:0000313" key="2">
    <source>
        <dbReference type="Proteomes" id="UP001152523"/>
    </source>
</evidence>
<dbReference type="EMBL" id="CAMAPF010000011">
    <property type="protein sequence ID" value="CAH9064675.1"/>
    <property type="molecule type" value="Genomic_DNA"/>
</dbReference>
<gene>
    <name evidence="1" type="ORF">CEPIT_LOCUS2163</name>
</gene>
<evidence type="ECO:0000313" key="1">
    <source>
        <dbReference type="EMBL" id="CAH9064675.1"/>
    </source>
</evidence>
<reference evidence="1" key="1">
    <citation type="submission" date="2022-07" db="EMBL/GenBank/DDBJ databases">
        <authorList>
            <person name="Macas J."/>
            <person name="Novak P."/>
            <person name="Neumann P."/>
        </authorList>
    </citation>
    <scope>NUCLEOTIDE SEQUENCE</scope>
</reference>
<feature type="non-terminal residue" evidence="1">
    <location>
        <position position="82"/>
    </location>
</feature>
<accession>A0AAV0C371</accession>
<keyword evidence="2" id="KW-1185">Reference proteome</keyword>